<gene>
    <name evidence="1" type="ORF">SAMN05444001_10981</name>
</gene>
<dbReference type="AlphaFoldDB" id="A0A8G2BWM9"/>
<sequence length="35" mass="4308">MCNYLHLKEKKLCMVNTQKSDYIDFINYPNNDFTY</sequence>
<evidence type="ECO:0000313" key="1">
    <source>
        <dbReference type="EMBL" id="SEF90741.1"/>
    </source>
</evidence>
<name>A0A8G2BWM9_9BACT</name>
<organism evidence="1 2">
    <name type="scientific">Parabacteroides chinchillae</name>
    <dbReference type="NCBI Taxonomy" id="871327"/>
    <lineage>
        <taxon>Bacteria</taxon>
        <taxon>Pseudomonadati</taxon>
        <taxon>Bacteroidota</taxon>
        <taxon>Bacteroidia</taxon>
        <taxon>Bacteroidales</taxon>
        <taxon>Tannerellaceae</taxon>
        <taxon>Parabacteroides</taxon>
    </lineage>
</organism>
<comment type="caution">
    <text evidence="1">The sequence shown here is derived from an EMBL/GenBank/DDBJ whole genome shotgun (WGS) entry which is preliminary data.</text>
</comment>
<dbReference type="EMBL" id="FNVS01000009">
    <property type="protein sequence ID" value="SEF90741.1"/>
    <property type="molecule type" value="Genomic_DNA"/>
</dbReference>
<dbReference type="Proteomes" id="UP000236725">
    <property type="component" value="Unassembled WGS sequence"/>
</dbReference>
<proteinExistence type="predicted"/>
<protein>
    <submittedName>
        <fullName evidence="1">Uncharacterized protein</fullName>
    </submittedName>
</protein>
<keyword evidence="2" id="KW-1185">Reference proteome</keyword>
<evidence type="ECO:0000313" key="2">
    <source>
        <dbReference type="Proteomes" id="UP000236725"/>
    </source>
</evidence>
<accession>A0A8G2BWM9</accession>
<reference evidence="1 2" key="1">
    <citation type="submission" date="2016-10" db="EMBL/GenBank/DDBJ databases">
        <authorList>
            <person name="Varghese N."/>
            <person name="Submissions S."/>
        </authorList>
    </citation>
    <scope>NUCLEOTIDE SEQUENCE [LARGE SCALE GENOMIC DNA]</scope>
    <source>
        <strain evidence="1 2">DSM 29073</strain>
    </source>
</reference>